<dbReference type="Pfam" id="PF13424">
    <property type="entry name" value="TPR_12"/>
    <property type="match status" value="3"/>
</dbReference>
<evidence type="ECO:0000259" key="3">
    <source>
        <dbReference type="Pfam" id="PF25000"/>
    </source>
</evidence>
<name>A0ABQ5R1V8_9ACTN</name>
<feature type="domain" description="NB-ARC" evidence="1">
    <location>
        <begin position="136"/>
        <end position="283"/>
    </location>
</feature>
<feature type="domain" description="Effector-associated" evidence="2">
    <location>
        <begin position="17"/>
        <end position="95"/>
    </location>
</feature>
<protein>
    <recommendedName>
        <fullName evidence="6">NB-ARC domain-containing protein</fullName>
    </recommendedName>
</protein>
<dbReference type="Gene3D" id="3.40.50.300">
    <property type="entry name" value="P-loop containing nucleotide triphosphate hydrolases"/>
    <property type="match status" value="1"/>
</dbReference>
<dbReference type="Pfam" id="PF13374">
    <property type="entry name" value="TPR_10"/>
    <property type="match status" value="1"/>
</dbReference>
<comment type="caution">
    <text evidence="4">The sequence shown here is derived from an EMBL/GenBank/DDBJ whole genome shotgun (WGS) entry which is preliminary data.</text>
</comment>
<dbReference type="PANTHER" id="PTHR46082">
    <property type="entry name" value="ATP/GTP-BINDING PROTEIN-RELATED"/>
    <property type="match status" value="1"/>
</dbReference>
<keyword evidence="5" id="KW-1185">Reference proteome</keyword>
<evidence type="ECO:0000259" key="2">
    <source>
        <dbReference type="Pfam" id="PF19956"/>
    </source>
</evidence>
<evidence type="ECO:0000313" key="4">
    <source>
        <dbReference type="EMBL" id="GLI00172.1"/>
    </source>
</evidence>
<dbReference type="SUPFAM" id="SSF52540">
    <property type="entry name" value="P-loop containing nucleoside triphosphate hydrolases"/>
    <property type="match status" value="1"/>
</dbReference>
<dbReference type="RefSeq" id="WP_281900307.1">
    <property type="nucleotide sequence ID" value="NZ_BSDI01000030.1"/>
</dbReference>
<dbReference type="InterPro" id="IPR045431">
    <property type="entry name" value="EAD2"/>
</dbReference>
<organism evidence="4 5">
    <name type="scientific">Phytohabitans aurantiacus</name>
    <dbReference type="NCBI Taxonomy" id="3016789"/>
    <lineage>
        <taxon>Bacteria</taxon>
        <taxon>Bacillati</taxon>
        <taxon>Actinomycetota</taxon>
        <taxon>Actinomycetes</taxon>
        <taxon>Micromonosporales</taxon>
        <taxon>Micromonosporaceae</taxon>
    </lineage>
</organism>
<evidence type="ECO:0000259" key="1">
    <source>
        <dbReference type="Pfam" id="PF00931"/>
    </source>
</evidence>
<dbReference type="Pfam" id="PF00931">
    <property type="entry name" value="NB-ARC"/>
    <property type="match status" value="1"/>
</dbReference>
<gene>
    <name evidence="4" type="ORF">Pa4123_54480</name>
</gene>
<dbReference type="NCBIfam" id="NF040586">
    <property type="entry name" value="FxSxx_TPR"/>
    <property type="match status" value="1"/>
</dbReference>
<dbReference type="InterPro" id="IPR002182">
    <property type="entry name" value="NB-ARC"/>
</dbReference>
<dbReference type="InterPro" id="IPR053137">
    <property type="entry name" value="NLR-like"/>
</dbReference>
<dbReference type="PANTHER" id="PTHR46082:SF6">
    <property type="entry name" value="AAA+ ATPASE DOMAIN-CONTAINING PROTEIN-RELATED"/>
    <property type="match status" value="1"/>
</dbReference>
<dbReference type="Pfam" id="PF25000">
    <property type="entry name" value="DUF7779"/>
    <property type="match status" value="1"/>
</dbReference>
<dbReference type="InterPro" id="IPR011990">
    <property type="entry name" value="TPR-like_helical_dom_sf"/>
</dbReference>
<sequence>MKIELSAEQQELIRQIVNILDESRRFQLEQDRVHLVNALADTGVHLTITSNSNVRTHLFDIVRACVRNGSLNALIHTVATMLGRVSTTSDLERLLETGKSQPSTPKRQPAGVPKVFGNIPPRNPNFTGRDDLLDLLYGRLVRGTTAVLPEALHGMGGVGKSQLAVEFVYRHAPEYDVIWWIPAERLGQVTSAMVELAQRLGLPVGAEANAVPAVREALRLGQPLGNWLLIFDNADNPEAVRQYFPMGGPGHILVTSRNPQWASVARSVEVTVFRREESVALLTRRTPELKHADANALAEALGDLPLAIEQAAAWLAETGMPAREYLDLFQEKRMELLEVAPPPDYQLPVAAAWNVSLDHLARSRPAALRLLQLCAFFAPEPIARTLLSGRMQIAPELDAALRDPIQLGRAIREINRYGLARIDYAKNTIQMHRLVQAVLMERMETAERSAMLNGAHQLLATNDPGDPEDRSHWPRYIELYPHILASNAAVEGKDPWVRQLVRNEAKFLYYWGSHAGSLALTSQAYQAWRQRLGPSAAETLEIARWLGFMLFKVGRYAEAKELNKRTLELYQQQPEFGDDHEDTMQAIQAVASDMRVEGRFREALELSQSVYDRCIRLFGDEDPLTLNSAHNLAVSLRLVGDFARARDIDEDTYPRKVQVFGQNHEETLRARRGVLKDRRMLGDYVKSRAELEQLHSLYLENLGPNDLETLETARSLSISRRKAGEYELARKTSADTLDRYGRAFSNDDPHNPVFGKVHPDMMAAALNLSLDLRLTGDISDAFELARKNYDHYRLVYGQSHPHTLAAAGNLAIIHRLRDEATEARRINEEIVPPLRDNLGESHILTLSCVTNLASDLFSTGDIEHARRLDQDNLTRYRSALGEDHPSTLAGALNLAIDLRALGQTDEAYALHNDTVTRYLRTLGAAHPATIAARQWERADCDMDLMPL</sequence>
<feature type="domain" description="DUF7779" evidence="3">
    <location>
        <begin position="362"/>
        <end position="447"/>
    </location>
</feature>
<dbReference type="EMBL" id="BSDI01000030">
    <property type="protein sequence ID" value="GLI00172.1"/>
    <property type="molecule type" value="Genomic_DNA"/>
</dbReference>
<evidence type="ECO:0008006" key="6">
    <source>
        <dbReference type="Google" id="ProtNLM"/>
    </source>
</evidence>
<dbReference type="Gene3D" id="1.25.40.10">
    <property type="entry name" value="Tetratricopeptide repeat domain"/>
    <property type="match status" value="3"/>
</dbReference>
<dbReference type="Pfam" id="PF19956">
    <property type="entry name" value="EAD2"/>
    <property type="match status" value="1"/>
</dbReference>
<reference evidence="4" key="1">
    <citation type="submission" date="2022-12" db="EMBL/GenBank/DDBJ databases">
        <title>New Phytohabitans aurantiacus sp. RD004123 nov., an actinomycete isolated from soil.</title>
        <authorList>
            <person name="Triningsih D.W."/>
            <person name="Harunari E."/>
            <person name="Igarashi Y."/>
        </authorList>
    </citation>
    <scope>NUCLEOTIDE SEQUENCE</scope>
    <source>
        <strain evidence="4">RD004123</strain>
    </source>
</reference>
<dbReference type="InterPro" id="IPR027417">
    <property type="entry name" value="P-loop_NTPase"/>
</dbReference>
<dbReference type="SUPFAM" id="SSF48452">
    <property type="entry name" value="TPR-like"/>
    <property type="match status" value="3"/>
</dbReference>
<proteinExistence type="predicted"/>
<dbReference type="Proteomes" id="UP001144280">
    <property type="component" value="Unassembled WGS sequence"/>
</dbReference>
<evidence type="ECO:0000313" key="5">
    <source>
        <dbReference type="Proteomes" id="UP001144280"/>
    </source>
</evidence>
<dbReference type="InterPro" id="IPR056681">
    <property type="entry name" value="DUF7779"/>
</dbReference>
<accession>A0ABQ5R1V8</accession>